<proteinExistence type="predicted"/>
<feature type="compositionally biased region" description="Basic and acidic residues" evidence="1">
    <location>
        <begin position="36"/>
        <end position="55"/>
    </location>
</feature>
<dbReference type="Proteomes" id="UP000778578">
    <property type="component" value="Unassembled WGS sequence"/>
</dbReference>
<evidence type="ECO:0000313" key="2">
    <source>
        <dbReference type="EMBL" id="MBY8878851.1"/>
    </source>
</evidence>
<feature type="region of interest" description="Disordered" evidence="1">
    <location>
        <begin position="163"/>
        <end position="326"/>
    </location>
</feature>
<keyword evidence="3" id="KW-1185">Reference proteome</keyword>
<protein>
    <recommendedName>
        <fullName evidence="4">Transposase</fullName>
    </recommendedName>
</protein>
<evidence type="ECO:0000256" key="1">
    <source>
        <dbReference type="SAM" id="MobiDB-lite"/>
    </source>
</evidence>
<dbReference type="EMBL" id="JAINZZ010000014">
    <property type="protein sequence ID" value="MBY8878851.1"/>
    <property type="molecule type" value="Genomic_DNA"/>
</dbReference>
<feature type="compositionally biased region" description="Basic and acidic residues" evidence="1">
    <location>
        <begin position="308"/>
        <end position="326"/>
    </location>
</feature>
<feature type="compositionally biased region" description="Low complexity" evidence="1">
    <location>
        <begin position="172"/>
        <end position="210"/>
    </location>
</feature>
<evidence type="ECO:0008006" key="4">
    <source>
        <dbReference type="Google" id="ProtNLM"/>
    </source>
</evidence>
<sequence length="326" mass="35300">MPPGKKGKARGPNGAPDVEAALDDLYTTPPSAFTARRTDLAAEARDAGNEDDARRITGTRRPTLGAWAANLLALSRPEESRQFLELGRALREAHRTLDRAQLKELSARQWRIIAALAAQAVQLAGEAGNRLSTAVQREVESTLRAVLADPDAAERWAAGRLQSTLTPPSTLPGSAVPPDAAPDAAGRPRGRTTGAGPKAATSRQDAAAPAARDDLAERRRAREERLARAREEAKAADDEVRGQRKEVSAAERALERTRSGRERGQRQADAAEERLRQTRADLDQADQDLREAEERHRAAADGLAGAERTARDAAREVERPTGRRKK</sequence>
<feature type="region of interest" description="Disordered" evidence="1">
    <location>
        <begin position="1"/>
        <end position="60"/>
    </location>
</feature>
<feature type="compositionally biased region" description="Basic and acidic residues" evidence="1">
    <location>
        <begin position="211"/>
        <end position="299"/>
    </location>
</feature>
<gene>
    <name evidence="2" type="ORF">K7862_14555</name>
</gene>
<reference evidence="2 3" key="1">
    <citation type="submission" date="2021-08" db="EMBL/GenBank/DDBJ databases">
        <title>WGS of actinomycetes from Thailand.</title>
        <authorList>
            <person name="Thawai C."/>
        </authorList>
    </citation>
    <scope>NUCLEOTIDE SEQUENCE [LARGE SCALE GENOMIC DNA]</scope>
    <source>
        <strain evidence="2 3">PLK6-54</strain>
    </source>
</reference>
<evidence type="ECO:0000313" key="3">
    <source>
        <dbReference type="Proteomes" id="UP000778578"/>
    </source>
</evidence>
<name>A0ABS7Q7N8_9ACTN</name>
<accession>A0ABS7Q7N8</accession>
<organism evidence="2 3">
    <name type="scientific">Actinacidiphila acidipaludis</name>
    <dbReference type="NCBI Taxonomy" id="2873382"/>
    <lineage>
        <taxon>Bacteria</taxon>
        <taxon>Bacillati</taxon>
        <taxon>Actinomycetota</taxon>
        <taxon>Actinomycetes</taxon>
        <taxon>Kitasatosporales</taxon>
        <taxon>Streptomycetaceae</taxon>
        <taxon>Actinacidiphila</taxon>
    </lineage>
</organism>
<comment type="caution">
    <text evidence="2">The sequence shown here is derived from an EMBL/GenBank/DDBJ whole genome shotgun (WGS) entry which is preliminary data.</text>
</comment>